<dbReference type="Pfam" id="PF02361">
    <property type="entry name" value="CbiQ"/>
    <property type="match status" value="1"/>
</dbReference>
<dbReference type="PANTHER" id="PTHR43723:SF1">
    <property type="entry name" value="COBALT TRANSPORT PROTEIN CBIQ"/>
    <property type="match status" value="1"/>
</dbReference>
<dbReference type="NCBIfam" id="TIGR02454">
    <property type="entry name" value="ECF_T_CbiQ"/>
    <property type="match status" value="1"/>
</dbReference>
<evidence type="ECO:0000256" key="2">
    <source>
        <dbReference type="ARBA" id="ARBA00022475"/>
    </source>
</evidence>
<dbReference type="GO" id="GO:0043190">
    <property type="term" value="C:ATP-binding cassette (ABC) transporter complex"/>
    <property type="evidence" value="ECO:0007669"/>
    <property type="project" value="InterPro"/>
</dbReference>
<organism evidence="7 8">
    <name type="scientific">Secundilactobacillus similis DSM 23365 = JCM 2765</name>
    <dbReference type="NCBI Taxonomy" id="1423804"/>
    <lineage>
        <taxon>Bacteria</taxon>
        <taxon>Bacillati</taxon>
        <taxon>Bacillota</taxon>
        <taxon>Bacilli</taxon>
        <taxon>Lactobacillales</taxon>
        <taxon>Lactobacillaceae</taxon>
        <taxon>Secundilactobacillus</taxon>
    </lineage>
</organism>
<accession>A0A0R2FDH2</accession>
<dbReference type="AlphaFoldDB" id="A0A0R2FDH2"/>
<keyword evidence="2" id="KW-1003">Cell membrane</keyword>
<dbReference type="CDD" id="cd16914">
    <property type="entry name" value="EcfT"/>
    <property type="match status" value="1"/>
</dbReference>
<comment type="caution">
    <text evidence="7">The sequence shown here is derived from an EMBL/GenBank/DDBJ whole genome shotgun (WGS) entry which is preliminary data.</text>
</comment>
<dbReference type="PANTHER" id="PTHR43723">
    <property type="entry name" value="COBALT TRANSPORT PROTEIN CBIQ"/>
    <property type="match status" value="1"/>
</dbReference>
<sequence length="224" mass="25981">MLTIDKYAYQNRLIDWSPRLKGLLWLIGMVLAFQPIQLIKVALIIGVAGWTLYVARMSFHQYIKWFYAILPFILLSIIGIIFTMSSDPHAIYYPVRLFGNYFGVSVAMLPKGLRLGLQVFAAVICTYWFALTTPFQQIIITLKAIHLPKLLIEETMLMYRFIFIFIDAFEQIYRAQKLRLGYSTFRLSLHSAGILAKMLFEQVIINYEAMVHALDAKLYTGEFK</sequence>
<dbReference type="STRING" id="1423804.FD14_GL001366"/>
<dbReference type="Proteomes" id="UP000051442">
    <property type="component" value="Unassembled WGS sequence"/>
</dbReference>
<dbReference type="EMBL" id="AYZM01000021">
    <property type="protein sequence ID" value="KRN26504.1"/>
    <property type="molecule type" value="Genomic_DNA"/>
</dbReference>
<evidence type="ECO:0000256" key="5">
    <source>
        <dbReference type="ARBA" id="ARBA00023136"/>
    </source>
</evidence>
<evidence type="ECO:0000256" key="4">
    <source>
        <dbReference type="ARBA" id="ARBA00022989"/>
    </source>
</evidence>
<name>A0A0R2FDH2_9LACO</name>
<evidence type="ECO:0000313" key="7">
    <source>
        <dbReference type="EMBL" id="KRN26504.1"/>
    </source>
</evidence>
<keyword evidence="3 6" id="KW-0812">Transmembrane</keyword>
<reference evidence="7 8" key="1">
    <citation type="journal article" date="2015" name="Genome Announc.">
        <title>Expanding the biotechnology potential of lactobacilli through comparative genomics of 213 strains and associated genera.</title>
        <authorList>
            <person name="Sun Z."/>
            <person name="Harris H.M."/>
            <person name="McCann A."/>
            <person name="Guo C."/>
            <person name="Argimon S."/>
            <person name="Zhang W."/>
            <person name="Yang X."/>
            <person name="Jeffery I.B."/>
            <person name="Cooney J.C."/>
            <person name="Kagawa T.F."/>
            <person name="Liu W."/>
            <person name="Song Y."/>
            <person name="Salvetti E."/>
            <person name="Wrobel A."/>
            <person name="Rasinkangas P."/>
            <person name="Parkhill J."/>
            <person name="Rea M.C."/>
            <person name="O'Sullivan O."/>
            <person name="Ritari J."/>
            <person name="Douillard F.P."/>
            <person name="Paul Ross R."/>
            <person name="Yang R."/>
            <person name="Briner A.E."/>
            <person name="Felis G.E."/>
            <person name="de Vos W.M."/>
            <person name="Barrangou R."/>
            <person name="Klaenhammer T.R."/>
            <person name="Caufield P.W."/>
            <person name="Cui Y."/>
            <person name="Zhang H."/>
            <person name="O'Toole P.W."/>
        </authorList>
    </citation>
    <scope>NUCLEOTIDE SEQUENCE [LARGE SCALE GENOMIC DNA]</scope>
    <source>
        <strain evidence="7 8">DSM 23365</strain>
    </source>
</reference>
<dbReference type="InterPro" id="IPR003339">
    <property type="entry name" value="ABC/ECF_trnsptr_transmembrane"/>
</dbReference>
<keyword evidence="4 6" id="KW-1133">Transmembrane helix</keyword>
<comment type="subcellular location">
    <subcellularLocation>
        <location evidence="1">Cell membrane</location>
        <topology evidence="1">Multi-pass membrane protein</topology>
    </subcellularLocation>
</comment>
<feature type="transmembrane region" description="Helical" evidence="6">
    <location>
        <begin position="23"/>
        <end position="53"/>
    </location>
</feature>
<dbReference type="InterPro" id="IPR012809">
    <property type="entry name" value="ECF_CbiQ"/>
</dbReference>
<proteinExistence type="predicted"/>
<dbReference type="GO" id="GO:0006824">
    <property type="term" value="P:cobalt ion transport"/>
    <property type="evidence" value="ECO:0007669"/>
    <property type="project" value="InterPro"/>
</dbReference>
<protein>
    <submittedName>
        <fullName evidence="7">Cobalt ABC transporter, permease protein CbiQ</fullName>
    </submittedName>
</protein>
<dbReference type="RefSeq" id="WP_057151606.1">
    <property type="nucleotide sequence ID" value="NZ_AYZM01000021.1"/>
</dbReference>
<evidence type="ECO:0000256" key="6">
    <source>
        <dbReference type="SAM" id="Phobius"/>
    </source>
</evidence>
<gene>
    <name evidence="7" type="ORF">FD14_GL001366</name>
</gene>
<dbReference type="PATRIC" id="fig|1423804.4.peg.1474"/>
<dbReference type="OrthoDB" id="9815246at2"/>
<evidence type="ECO:0000256" key="1">
    <source>
        <dbReference type="ARBA" id="ARBA00004651"/>
    </source>
</evidence>
<keyword evidence="5 6" id="KW-0472">Membrane</keyword>
<keyword evidence="8" id="KW-1185">Reference proteome</keyword>
<feature type="transmembrane region" description="Helical" evidence="6">
    <location>
        <begin position="65"/>
        <end position="84"/>
    </location>
</feature>
<dbReference type="InterPro" id="IPR052770">
    <property type="entry name" value="Cobalt_transport_CbiQ"/>
</dbReference>
<evidence type="ECO:0000313" key="8">
    <source>
        <dbReference type="Proteomes" id="UP000051442"/>
    </source>
</evidence>
<evidence type="ECO:0000256" key="3">
    <source>
        <dbReference type="ARBA" id="ARBA00022692"/>
    </source>
</evidence>